<evidence type="ECO:0000313" key="3">
    <source>
        <dbReference type="Proteomes" id="UP000789831"/>
    </source>
</evidence>
<accession>A0A9N9EWU4</accession>
<reference evidence="2" key="1">
    <citation type="submission" date="2021-06" db="EMBL/GenBank/DDBJ databases">
        <authorList>
            <person name="Kallberg Y."/>
            <person name="Tangrot J."/>
            <person name="Rosling A."/>
        </authorList>
    </citation>
    <scope>NUCLEOTIDE SEQUENCE</scope>
    <source>
        <strain evidence="2">MT106</strain>
    </source>
</reference>
<evidence type="ECO:0000313" key="2">
    <source>
        <dbReference type="EMBL" id="CAG8693855.1"/>
    </source>
</evidence>
<dbReference type="OrthoDB" id="2442587at2759"/>
<sequence>KDFFIVWQGALKDANNKFPAYFWECPPVSRQTINKPFEFVITKSEDLNNISQDYTNFVDYLAKGFNKNIAHSFPNKNKDAILIIPGLKVGSNKLQLDYKNISQFTKNAPQEQQQALWQEVANKLAEEINSGEYKEENSPNFPNNPNPNEPHQDNPPPPQNPPGDRPDNNKSPNPSEGSTSSPKN</sequence>
<dbReference type="InterPro" id="IPR054220">
    <property type="entry name" value="DUF6940"/>
</dbReference>
<protein>
    <submittedName>
        <fullName evidence="2">3567_t:CDS:1</fullName>
    </submittedName>
</protein>
<evidence type="ECO:0000256" key="1">
    <source>
        <dbReference type="SAM" id="MobiDB-lite"/>
    </source>
</evidence>
<gene>
    <name evidence="2" type="ORF">AGERDE_LOCUS13204</name>
</gene>
<feature type="non-terminal residue" evidence="2">
    <location>
        <position position="184"/>
    </location>
</feature>
<proteinExistence type="predicted"/>
<dbReference type="Pfam" id="PF22086">
    <property type="entry name" value="DUF6940"/>
    <property type="match status" value="1"/>
</dbReference>
<organism evidence="2 3">
    <name type="scientific">Ambispora gerdemannii</name>
    <dbReference type="NCBI Taxonomy" id="144530"/>
    <lineage>
        <taxon>Eukaryota</taxon>
        <taxon>Fungi</taxon>
        <taxon>Fungi incertae sedis</taxon>
        <taxon>Mucoromycota</taxon>
        <taxon>Glomeromycotina</taxon>
        <taxon>Glomeromycetes</taxon>
        <taxon>Archaeosporales</taxon>
        <taxon>Ambisporaceae</taxon>
        <taxon>Ambispora</taxon>
    </lineage>
</organism>
<dbReference type="AlphaFoldDB" id="A0A9N9EWU4"/>
<feature type="region of interest" description="Disordered" evidence="1">
    <location>
        <begin position="129"/>
        <end position="184"/>
    </location>
</feature>
<feature type="non-terminal residue" evidence="2">
    <location>
        <position position="1"/>
    </location>
</feature>
<feature type="compositionally biased region" description="Polar residues" evidence="1">
    <location>
        <begin position="170"/>
        <end position="184"/>
    </location>
</feature>
<keyword evidence="3" id="KW-1185">Reference proteome</keyword>
<name>A0A9N9EWU4_9GLOM</name>
<dbReference type="EMBL" id="CAJVPL010015653">
    <property type="protein sequence ID" value="CAG8693855.1"/>
    <property type="molecule type" value="Genomic_DNA"/>
</dbReference>
<comment type="caution">
    <text evidence="2">The sequence shown here is derived from an EMBL/GenBank/DDBJ whole genome shotgun (WGS) entry which is preliminary data.</text>
</comment>
<feature type="compositionally biased region" description="Pro residues" evidence="1">
    <location>
        <begin position="142"/>
        <end position="163"/>
    </location>
</feature>
<dbReference type="Proteomes" id="UP000789831">
    <property type="component" value="Unassembled WGS sequence"/>
</dbReference>